<dbReference type="PANTHER" id="PTHR12526:SF638">
    <property type="entry name" value="SPORE COAT PROTEIN SA"/>
    <property type="match status" value="1"/>
</dbReference>
<dbReference type="SUPFAM" id="SSF53756">
    <property type="entry name" value="UDP-Glycosyltransferase/glycogen phosphorylase"/>
    <property type="match status" value="1"/>
</dbReference>
<dbReference type="STRING" id="1123034.GCA_000685805_00964"/>
<name>A0A379LMM5_9GAMM</name>
<keyword evidence="2" id="KW-0328">Glycosyltransferase</keyword>
<dbReference type="Proteomes" id="UP000254123">
    <property type="component" value="Unassembled WGS sequence"/>
</dbReference>
<protein>
    <submittedName>
        <fullName evidence="2">Probable poly(Glycerol-phosphate) alpha-glucosyltransferase</fullName>
        <ecNumber evidence="2">2.4.1.52</ecNumber>
    </submittedName>
</protein>
<dbReference type="CDD" id="cd03811">
    <property type="entry name" value="GT4_GT28_WabH-like"/>
    <property type="match status" value="1"/>
</dbReference>
<gene>
    <name evidence="2" type="primary">tagE_1</name>
    <name evidence="2" type="ORF">NCTC10526_01371</name>
</gene>
<dbReference type="Pfam" id="PF00534">
    <property type="entry name" value="Glycos_transf_1"/>
    <property type="match status" value="1"/>
</dbReference>
<keyword evidence="2" id="KW-0808">Transferase</keyword>
<keyword evidence="3" id="KW-1185">Reference proteome</keyword>
<dbReference type="InterPro" id="IPR001296">
    <property type="entry name" value="Glyco_trans_1"/>
</dbReference>
<evidence type="ECO:0000313" key="3">
    <source>
        <dbReference type="Proteomes" id="UP000254123"/>
    </source>
</evidence>
<evidence type="ECO:0000313" key="2">
    <source>
        <dbReference type="EMBL" id="SUD91024.1"/>
    </source>
</evidence>
<feature type="domain" description="Glycosyl transferase family 1" evidence="1">
    <location>
        <begin position="203"/>
        <end position="351"/>
    </location>
</feature>
<dbReference type="Gene3D" id="3.40.50.2000">
    <property type="entry name" value="Glycogen Phosphorylase B"/>
    <property type="match status" value="2"/>
</dbReference>
<dbReference type="GO" id="GO:0047265">
    <property type="term" value="F:poly(glycerol-phosphate) alpha-glucosyltransferase activity"/>
    <property type="evidence" value="ECO:0007669"/>
    <property type="project" value="UniProtKB-EC"/>
</dbReference>
<sequence>MGKRMTSIVNQSENFNVVLIVKSLEGRGAERSVSTLASGFLQLGWHVHIVMLDNTIEIPIDEGINLHVLNYSSLKYKLKLNRSTKYKAFAKDIDRYILTNVGVPSLVLANLYKINWIMSYSRLPNIVNILHTALSKQFEKKIHSSPRKTLEHLKEVYGKHPCSSVSEGARLDLIDTIGDITPTVTIFNPCDSEKIISESYEFFDFKKLSIEPKQFIIHVGSFDIVKNHELLIRAFAKTDMKLPLVLVGKGKLEEKIKKLVNELGIEDKVKFAGFIKNPYPLIANASLMVLTSNFEGFGYVIAEGQILKVPVISTDCPYGPRELLPKTNLTPINDIDAMTCKLIEAIQEPQKFNTQSPYNLEPVNIANRYIEFIKHINKI</sequence>
<dbReference type="PANTHER" id="PTHR12526">
    <property type="entry name" value="GLYCOSYLTRANSFERASE"/>
    <property type="match status" value="1"/>
</dbReference>
<organism evidence="2 3">
    <name type="scientific">Psychrobacter phenylpyruvicus</name>
    <dbReference type="NCBI Taxonomy" id="29432"/>
    <lineage>
        <taxon>Bacteria</taxon>
        <taxon>Pseudomonadati</taxon>
        <taxon>Pseudomonadota</taxon>
        <taxon>Gammaproteobacteria</taxon>
        <taxon>Moraxellales</taxon>
        <taxon>Moraxellaceae</taxon>
        <taxon>Psychrobacter</taxon>
    </lineage>
</organism>
<accession>A0A379LMM5</accession>
<dbReference type="GO" id="GO:1901135">
    <property type="term" value="P:carbohydrate derivative metabolic process"/>
    <property type="evidence" value="ECO:0007669"/>
    <property type="project" value="UniProtKB-ARBA"/>
</dbReference>
<reference evidence="2 3" key="1">
    <citation type="submission" date="2018-06" db="EMBL/GenBank/DDBJ databases">
        <authorList>
            <consortium name="Pathogen Informatics"/>
            <person name="Doyle S."/>
        </authorList>
    </citation>
    <scope>NUCLEOTIDE SEQUENCE [LARGE SCALE GENOMIC DNA]</scope>
    <source>
        <strain evidence="2 3">NCTC10526</strain>
    </source>
</reference>
<proteinExistence type="predicted"/>
<evidence type="ECO:0000259" key="1">
    <source>
        <dbReference type="Pfam" id="PF00534"/>
    </source>
</evidence>
<dbReference type="EC" id="2.4.1.52" evidence="2"/>
<dbReference type="EMBL" id="UGVC01000001">
    <property type="protein sequence ID" value="SUD91024.1"/>
    <property type="molecule type" value="Genomic_DNA"/>
</dbReference>
<dbReference type="AlphaFoldDB" id="A0A379LMM5"/>